<accession>A0ABV5F867</accession>
<organism evidence="7 8">
    <name type="scientific">Mariniflexile ostreae</name>
    <dbReference type="NCBI Taxonomy" id="1520892"/>
    <lineage>
        <taxon>Bacteria</taxon>
        <taxon>Pseudomonadati</taxon>
        <taxon>Bacteroidota</taxon>
        <taxon>Flavobacteriia</taxon>
        <taxon>Flavobacteriales</taxon>
        <taxon>Flavobacteriaceae</taxon>
        <taxon>Mariniflexile</taxon>
    </lineage>
</organism>
<protein>
    <recommendedName>
        <fullName evidence="6">Ribosomal RNA large subunit methyltransferase F</fullName>
        <ecNumber evidence="6">2.1.1.181</ecNumber>
    </recommendedName>
    <alternativeName>
        <fullName evidence="6">23S rRNA mA1618 methyltransferase</fullName>
    </alternativeName>
    <alternativeName>
        <fullName evidence="6">rRNA adenine N-6-methyltransferase</fullName>
    </alternativeName>
</protein>
<comment type="subcellular location">
    <subcellularLocation>
        <location evidence="6">Cytoplasm</location>
    </subcellularLocation>
</comment>
<reference evidence="7 8" key="1">
    <citation type="submission" date="2024-09" db="EMBL/GenBank/DDBJ databases">
        <authorList>
            <person name="Sun Q."/>
            <person name="Mori K."/>
        </authorList>
    </citation>
    <scope>NUCLEOTIDE SEQUENCE [LARGE SCALE GENOMIC DNA]</scope>
    <source>
        <strain evidence="7 8">CECT 8622</strain>
    </source>
</reference>
<dbReference type="HAMAP" id="MF_01848">
    <property type="entry name" value="23SrRNA_methyltr_F"/>
    <property type="match status" value="1"/>
</dbReference>
<evidence type="ECO:0000256" key="5">
    <source>
        <dbReference type="ARBA" id="ARBA00022691"/>
    </source>
</evidence>
<comment type="catalytic activity">
    <reaction evidence="6">
        <text>adenosine(1618) in 23S rRNA + S-adenosyl-L-methionine = N(6)-methyladenosine(1618) in 23S rRNA + S-adenosyl-L-homocysteine + H(+)</text>
        <dbReference type="Rhea" id="RHEA:16497"/>
        <dbReference type="Rhea" id="RHEA-COMP:10229"/>
        <dbReference type="Rhea" id="RHEA-COMP:10231"/>
        <dbReference type="ChEBI" id="CHEBI:15378"/>
        <dbReference type="ChEBI" id="CHEBI:57856"/>
        <dbReference type="ChEBI" id="CHEBI:59789"/>
        <dbReference type="ChEBI" id="CHEBI:74411"/>
        <dbReference type="ChEBI" id="CHEBI:74449"/>
        <dbReference type="EC" id="2.1.1.181"/>
    </reaction>
</comment>
<comment type="similarity">
    <text evidence="6">Belongs to the methyltransferase superfamily. METTL16/RlmF family.</text>
</comment>
<dbReference type="Pfam" id="PF05971">
    <property type="entry name" value="Methyltransf_10"/>
    <property type="match status" value="1"/>
</dbReference>
<comment type="function">
    <text evidence="6">Specifically methylates the adenine in position 1618 of 23S rRNA.</text>
</comment>
<keyword evidence="1 6" id="KW-0963">Cytoplasm</keyword>
<gene>
    <name evidence="6 7" type="primary">rlmF</name>
    <name evidence="7" type="ORF">ACFFU9_02690</name>
</gene>
<dbReference type="PANTHER" id="PTHR13393:SF0">
    <property type="entry name" value="RNA N6-ADENOSINE-METHYLTRANSFERASE METTL16"/>
    <property type="match status" value="1"/>
</dbReference>
<proteinExistence type="inferred from homology"/>
<evidence type="ECO:0000256" key="3">
    <source>
        <dbReference type="ARBA" id="ARBA00022603"/>
    </source>
</evidence>
<evidence type="ECO:0000256" key="4">
    <source>
        <dbReference type="ARBA" id="ARBA00022679"/>
    </source>
</evidence>
<dbReference type="EC" id="2.1.1.181" evidence="6"/>
<dbReference type="NCBIfam" id="NF008725">
    <property type="entry name" value="PRK11727.1"/>
    <property type="match status" value="1"/>
</dbReference>
<keyword evidence="3 6" id="KW-0489">Methyltransferase</keyword>
<dbReference type="InterPro" id="IPR010286">
    <property type="entry name" value="METTL16/RlmF"/>
</dbReference>
<dbReference type="RefSeq" id="WP_379859829.1">
    <property type="nucleotide sequence ID" value="NZ_JBHMFC010000009.1"/>
</dbReference>
<sequence length="301" mass="34333">MAKKNTLKKSPNVHPNNKHRSGYDLDVLCIAHPSLSAYVFENNYLKKTIDFADPKAVKALNTALIKKEYNIKYWDFSDVNLCPPIPGRVEYIHYIADLLKSSKIEENISVLDIGTGASCIYPLLGHAVYHWSFVGTDINNGSLKQAQNIINKNLLQDVITLRYQKNSSHILKDIIKEEDKFAVSICNPPFYKSENEALETTIKKTKGLHKQDDSVVRNFSGTHHELWYKGGEKAFVHNYIFESSLYKNHCVWFTTLISKKDLIKGIYASLEKLGATKIKTIDMEQGNKKSRIIAWTFQTFG</sequence>
<keyword evidence="2 6" id="KW-0698">rRNA processing</keyword>
<keyword evidence="5 6" id="KW-0949">S-adenosyl-L-methionine</keyword>
<keyword evidence="8" id="KW-1185">Reference proteome</keyword>
<evidence type="ECO:0000313" key="7">
    <source>
        <dbReference type="EMBL" id="MFB9055637.1"/>
    </source>
</evidence>
<dbReference type="Proteomes" id="UP001589585">
    <property type="component" value="Unassembled WGS sequence"/>
</dbReference>
<name>A0ABV5F867_9FLAO</name>
<dbReference type="PANTHER" id="PTHR13393">
    <property type="entry name" value="SAM-DEPENDENT METHYLTRANSFERASE"/>
    <property type="match status" value="1"/>
</dbReference>
<evidence type="ECO:0000313" key="8">
    <source>
        <dbReference type="Proteomes" id="UP001589585"/>
    </source>
</evidence>
<evidence type="ECO:0000256" key="2">
    <source>
        <dbReference type="ARBA" id="ARBA00022552"/>
    </source>
</evidence>
<dbReference type="GO" id="GO:0052907">
    <property type="term" value="F:23S rRNA (adenine(1618)-N(6))-methyltransferase activity"/>
    <property type="evidence" value="ECO:0007669"/>
    <property type="project" value="UniProtKB-EC"/>
</dbReference>
<dbReference type="SUPFAM" id="SSF53335">
    <property type="entry name" value="S-adenosyl-L-methionine-dependent methyltransferases"/>
    <property type="match status" value="1"/>
</dbReference>
<evidence type="ECO:0000256" key="1">
    <source>
        <dbReference type="ARBA" id="ARBA00022490"/>
    </source>
</evidence>
<evidence type="ECO:0000256" key="6">
    <source>
        <dbReference type="HAMAP-Rule" id="MF_01848"/>
    </source>
</evidence>
<keyword evidence="4 6" id="KW-0808">Transferase</keyword>
<dbReference type="InterPro" id="IPR016909">
    <property type="entry name" value="rRNA_lsu_MeTfrase_F"/>
</dbReference>
<dbReference type="InterPro" id="IPR029063">
    <property type="entry name" value="SAM-dependent_MTases_sf"/>
</dbReference>
<dbReference type="EMBL" id="JBHMFC010000009">
    <property type="protein sequence ID" value="MFB9055637.1"/>
    <property type="molecule type" value="Genomic_DNA"/>
</dbReference>
<dbReference type="PIRSF" id="PIRSF029038">
    <property type="entry name" value="Mtase_YbiN_prd"/>
    <property type="match status" value="1"/>
</dbReference>
<dbReference type="Gene3D" id="3.40.50.150">
    <property type="entry name" value="Vaccinia Virus protein VP39"/>
    <property type="match status" value="1"/>
</dbReference>
<comment type="caution">
    <text evidence="7">The sequence shown here is derived from an EMBL/GenBank/DDBJ whole genome shotgun (WGS) entry which is preliminary data.</text>
</comment>